<dbReference type="RefSeq" id="XP_019643049.1">
    <property type="nucleotide sequence ID" value="XM_019787490.1"/>
</dbReference>
<sequence>MGRYSGKTCRLMTLIVLTGLFFVVEIIVGYVTNSMALVADSFHCLSDMVSLIVGLSAMRFSKKRVVHLNTFGWVRAEVLGGLVNSIFLLALCFSILVESFKRLIMPEIVETPLIMVIIGGVSLAFYIFGMGLLGGLMVGRRGHTKHPPTEQEPDQVSPPRELMSDTDSGYEVDPDIRRDSDHQLSESHSSIDSDMDTSVCRPQNTAVTDATEMNLQGVFLHVLGDALSSLIIVINALIIMYVQGDWTKYCDPVLSILMVVIIIATTVPLLRQSASILLQSVPPSVKMKKLRSKLQKIPGIVNIHEFHVWPLTGEKIVATIHVVFLSPLNYTRICHQIKNLFHDEGIHSTTIQPEFSQGVGRSCQCLLDCNTTCSSKQCCSRNKDTQPGTQDQASIRRVLFPCLGSIPPVDDVLIQEGVSERRPSLNQVLAHLREKFGEQVSYDENSGEIFLLEAKESSV</sequence>
<dbReference type="GO" id="GO:0010312">
    <property type="term" value="P:detoxification of zinc ion"/>
    <property type="evidence" value="ECO:0007669"/>
    <property type="project" value="TreeGrafter"/>
</dbReference>
<dbReference type="Pfam" id="PF16916">
    <property type="entry name" value="ZT_dimer"/>
    <property type="match status" value="1"/>
</dbReference>
<dbReference type="GO" id="GO:0005385">
    <property type="term" value="F:zinc ion transmembrane transporter activity"/>
    <property type="evidence" value="ECO:0007669"/>
    <property type="project" value="TreeGrafter"/>
</dbReference>
<comment type="catalytic activity">
    <reaction evidence="9">
        <text>Zn(2+)(in) + 2 H(+)(out) = Zn(2+)(out) + 2 H(+)(in)</text>
        <dbReference type="Rhea" id="RHEA:72627"/>
        <dbReference type="ChEBI" id="CHEBI:15378"/>
        <dbReference type="ChEBI" id="CHEBI:29105"/>
    </reaction>
</comment>
<dbReference type="Gene3D" id="1.20.1510.10">
    <property type="entry name" value="Cation efflux protein transmembrane domain"/>
    <property type="match status" value="1"/>
</dbReference>
<feature type="domain" description="Cation efflux protein cytoplasmic" evidence="13">
    <location>
        <begin position="282"/>
        <end position="354"/>
    </location>
</feature>
<evidence type="ECO:0000256" key="2">
    <source>
        <dbReference type="ARBA" id="ARBA00008873"/>
    </source>
</evidence>
<dbReference type="RefSeq" id="XP_019643050.1">
    <property type="nucleotide sequence ID" value="XM_019787491.1"/>
</dbReference>
<dbReference type="InterPro" id="IPR027470">
    <property type="entry name" value="Cation_efflux_CTD"/>
</dbReference>
<dbReference type="AlphaFoldDB" id="A0A6P4ZPD7"/>
<keyword evidence="14" id="KW-1185">Reference proteome</keyword>
<keyword evidence="6" id="KW-0862">Zinc</keyword>
<feature type="compositionally biased region" description="Basic and acidic residues" evidence="10">
    <location>
        <begin position="174"/>
        <end position="191"/>
    </location>
</feature>
<protein>
    <submittedName>
        <fullName evidence="15 16">Zinc transporter 1-like</fullName>
    </submittedName>
</protein>
<evidence type="ECO:0000256" key="11">
    <source>
        <dbReference type="SAM" id="Phobius"/>
    </source>
</evidence>
<dbReference type="KEGG" id="bbel:109484229"/>
<dbReference type="GO" id="GO:0016020">
    <property type="term" value="C:membrane"/>
    <property type="evidence" value="ECO:0007669"/>
    <property type="project" value="UniProtKB-SubCell"/>
</dbReference>
<dbReference type="PANTHER" id="PTHR45820:SF4">
    <property type="entry name" value="ZINC TRANSPORTER 63C, ISOFORM F"/>
    <property type="match status" value="1"/>
</dbReference>
<evidence type="ECO:0000313" key="14">
    <source>
        <dbReference type="Proteomes" id="UP000515135"/>
    </source>
</evidence>
<dbReference type="InterPro" id="IPR027469">
    <property type="entry name" value="Cation_efflux_TMD_sf"/>
</dbReference>
<reference evidence="15 16" key="1">
    <citation type="submission" date="2025-04" db="UniProtKB">
        <authorList>
            <consortium name="RefSeq"/>
        </authorList>
    </citation>
    <scope>IDENTIFICATION</scope>
    <source>
        <tissue evidence="15 16">Gonad</tissue>
    </source>
</reference>
<feature type="transmembrane region" description="Helical" evidence="11">
    <location>
        <begin position="113"/>
        <end position="138"/>
    </location>
</feature>
<evidence type="ECO:0000256" key="1">
    <source>
        <dbReference type="ARBA" id="ARBA00004141"/>
    </source>
</evidence>
<accession>A0A6P4ZPD7</accession>
<proteinExistence type="inferred from homology"/>
<evidence type="ECO:0000256" key="8">
    <source>
        <dbReference type="ARBA" id="ARBA00023136"/>
    </source>
</evidence>
<keyword evidence="7 11" id="KW-1133">Transmembrane helix</keyword>
<dbReference type="GO" id="GO:0015297">
    <property type="term" value="F:antiporter activity"/>
    <property type="evidence" value="ECO:0007669"/>
    <property type="project" value="UniProtKB-KW"/>
</dbReference>
<evidence type="ECO:0000256" key="6">
    <source>
        <dbReference type="ARBA" id="ARBA00022833"/>
    </source>
</evidence>
<evidence type="ECO:0000259" key="12">
    <source>
        <dbReference type="Pfam" id="PF01545"/>
    </source>
</evidence>
<feature type="transmembrane region" description="Helical" evidence="11">
    <location>
        <begin position="253"/>
        <end position="270"/>
    </location>
</feature>
<evidence type="ECO:0000259" key="13">
    <source>
        <dbReference type="Pfam" id="PF16916"/>
    </source>
</evidence>
<evidence type="ECO:0000256" key="4">
    <source>
        <dbReference type="ARBA" id="ARBA00022449"/>
    </source>
</evidence>
<gene>
    <name evidence="15 16 17" type="primary">LOC109484229</name>
</gene>
<comment type="subcellular location">
    <subcellularLocation>
        <location evidence="1">Membrane</location>
        <topology evidence="1">Multi-pass membrane protein</topology>
    </subcellularLocation>
</comment>
<evidence type="ECO:0000313" key="16">
    <source>
        <dbReference type="RefSeq" id="XP_019643050.1"/>
    </source>
</evidence>
<keyword evidence="5 11" id="KW-0812">Transmembrane</keyword>
<dbReference type="OrthoDB" id="29444at2759"/>
<feature type="domain" description="Cation efflux protein transmembrane" evidence="12">
    <location>
        <begin position="14"/>
        <end position="278"/>
    </location>
</feature>
<feature type="transmembrane region" description="Helical" evidence="11">
    <location>
        <begin position="218"/>
        <end position="241"/>
    </location>
</feature>
<dbReference type="Pfam" id="PF01545">
    <property type="entry name" value="Cation_efflux"/>
    <property type="match status" value="1"/>
</dbReference>
<dbReference type="SUPFAM" id="SSF160240">
    <property type="entry name" value="Cation efflux protein cytoplasmic domain-like"/>
    <property type="match status" value="1"/>
</dbReference>
<keyword evidence="4" id="KW-0050">Antiport</keyword>
<feature type="transmembrane region" description="Helical" evidence="11">
    <location>
        <begin position="78"/>
        <end position="97"/>
    </location>
</feature>
<evidence type="ECO:0000313" key="15">
    <source>
        <dbReference type="RefSeq" id="XP_019643049.1"/>
    </source>
</evidence>
<comment type="similarity">
    <text evidence="2">Belongs to the cation diffusion facilitator (CDF) transporter (TC 2.A.4) family. SLC30A subfamily.</text>
</comment>
<feature type="region of interest" description="Disordered" evidence="10">
    <location>
        <begin position="143"/>
        <end position="199"/>
    </location>
</feature>
<dbReference type="GeneID" id="109484229"/>
<evidence type="ECO:0000256" key="3">
    <source>
        <dbReference type="ARBA" id="ARBA00022448"/>
    </source>
</evidence>
<evidence type="ECO:0000313" key="17">
    <source>
        <dbReference type="RefSeq" id="XP_019643051.1"/>
    </source>
</evidence>
<dbReference type="InterPro" id="IPR036837">
    <property type="entry name" value="Cation_efflux_CTD_sf"/>
</dbReference>
<keyword evidence="3" id="KW-0813">Transport</keyword>
<evidence type="ECO:0000256" key="10">
    <source>
        <dbReference type="SAM" id="MobiDB-lite"/>
    </source>
</evidence>
<evidence type="ECO:0000256" key="9">
    <source>
        <dbReference type="ARBA" id="ARBA00048349"/>
    </source>
</evidence>
<name>A0A6P4ZPD7_BRABE</name>
<organism evidence="14 16">
    <name type="scientific">Branchiostoma belcheri</name>
    <name type="common">Amphioxus</name>
    <dbReference type="NCBI Taxonomy" id="7741"/>
    <lineage>
        <taxon>Eukaryota</taxon>
        <taxon>Metazoa</taxon>
        <taxon>Chordata</taxon>
        <taxon>Cephalochordata</taxon>
        <taxon>Leptocardii</taxon>
        <taxon>Amphioxiformes</taxon>
        <taxon>Branchiostomatidae</taxon>
        <taxon>Branchiostoma</taxon>
    </lineage>
</organism>
<dbReference type="NCBIfam" id="TIGR01297">
    <property type="entry name" value="CDF"/>
    <property type="match status" value="1"/>
</dbReference>
<dbReference type="InterPro" id="IPR058533">
    <property type="entry name" value="Cation_efflux_TM"/>
</dbReference>
<dbReference type="GO" id="GO:0006882">
    <property type="term" value="P:intracellular zinc ion homeostasis"/>
    <property type="evidence" value="ECO:0007669"/>
    <property type="project" value="TreeGrafter"/>
</dbReference>
<feature type="transmembrane region" description="Helical" evidence="11">
    <location>
        <begin position="12"/>
        <end position="31"/>
    </location>
</feature>
<keyword evidence="8 11" id="KW-0472">Membrane</keyword>
<dbReference type="PANTHER" id="PTHR45820">
    <property type="entry name" value="FI23527P1"/>
    <property type="match status" value="1"/>
</dbReference>
<evidence type="ECO:0000256" key="5">
    <source>
        <dbReference type="ARBA" id="ARBA00022692"/>
    </source>
</evidence>
<dbReference type="InterPro" id="IPR002524">
    <property type="entry name" value="Cation_efflux"/>
</dbReference>
<dbReference type="RefSeq" id="XP_019643051.1">
    <property type="nucleotide sequence ID" value="XM_019787492.1"/>
</dbReference>
<dbReference type="SUPFAM" id="SSF161111">
    <property type="entry name" value="Cation efflux protein transmembrane domain-like"/>
    <property type="match status" value="1"/>
</dbReference>
<dbReference type="Proteomes" id="UP000515135">
    <property type="component" value="Unplaced"/>
</dbReference>
<evidence type="ECO:0000256" key="7">
    <source>
        <dbReference type="ARBA" id="ARBA00022989"/>
    </source>
</evidence>